<comment type="caution">
    <text evidence="6">The sequence shown here is derived from an EMBL/GenBank/DDBJ whole genome shotgun (WGS) entry which is preliminary data.</text>
</comment>
<dbReference type="AlphaFoldDB" id="A0A5N0UWW0"/>
<dbReference type="PANTHER" id="PTHR30055">
    <property type="entry name" value="HTH-TYPE TRANSCRIPTIONAL REGULATOR RUTR"/>
    <property type="match status" value="1"/>
</dbReference>
<proteinExistence type="predicted"/>
<dbReference type="OrthoDB" id="9779746at2"/>
<dbReference type="SUPFAM" id="SSF46689">
    <property type="entry name" value="Homeodomain-like"/>
    <property type="match status" value="1"/>
</dbReference>
<dbReference type="EMBL" id="VMNW02000039">
    <property type="protein sequence ID" value="KAA9157761.1"/>
    <property type="molecule type" value="Genomic_DNA"/>
</dbReference>
<feature type="domain" description="HTH tetR-type" evidence="5">
    <location>
        <begin position="116"/>
        <end position="176"/>
    </location>
</feature>
<gene>
    <name evidence="6" type="ORF">FPZ12_024275</name>
</gene>
<evidence type="ECO:0000256" key="4">
    <source>
        <dbReference type="PROSITE-ProRule" id="PRU00335"/>
    </source>
</evidence>
<organism evidence="6 7">
    <name type="scientific">Amycolatopsis acidicola</name>
    <dbReference type="NCBI Taxonomy" id="2596893"/>
    <lineage>
        <taxon>Bacteria</taxon>
        <taxon>Bacillati</taxon>
        <taxon>Actinomycetota</taxon>
        <taxon>Actinomycetes</taxon>
        <taxon>Pseudonocardiales</taxon>
        <taxon>Pseudonocardiaceae</taxon>
        <taxon>Amycolatopsis</taxon>
    </lineage>
</organism>
<dbReference type="InterPro" id="IPR050109">
    <property type="entry name" value="HTH-type_TetR-like_transc_reg"/>
</dbReference>
<dbReference type="PANTHER" id="PTHR30055:SF234">
    <property type="entry name" value="HTH-TYPE TRANSCRIPTIONAL REGULATOR BETI"/>
    <property type="match status" value="1"/>
</dbReference>
<dbReference type="Proteomes" id="UP000319769">
    <property type="component" value="Unassembled WGS sequence"/>
</dbReference>
<protein>
    <submittedName>
        <fullName evidence="6">TetR/AcrR family transcriptional regulator</fullName>
    </submittedName>
</protein>
<keyword evidence="3" id="KW-0804">Transcription</keyword>
<dbReference type="Pfam" id="PF17932">
    <property type="entry name" value="TetR_C_24"/>
    <property type="match status" value="1"/>
</dbReference>
<dbReference type="InterPro" id="IPR001647">
    <property type="entry name" value="HTH_TetR"/>
</dbReference>
<dbReference type="Pfam" id="PF00440">
    <property type="entry name" value="TetR_N"/>
    <property type="match status" value="1"/>
</dbReference>
<sequence>MAPVVSRKVAVRRRRSISVAVVAGRNSTPAGESGCLYRGCGSAPGSTTGPSWPSASRASTALVHAADAPATGGPFAQSSGPIAHRPASGLRFVRANVVHGQSRRVRFVTGGGSRRQLVENELLDRAAALFAERGFEGTTLKDIAEAIGITRPSLYHYIKSKDDLLGMLVSGLTETAAAELAELEVSDLSWSERLSRSVRSVTLRICAHPARFRLLDRSEHILPESFQRRHQAGKRAILAHLSAIIDGGITSGEFWPADGRVAAFSILGSCNWVAWWFRPDAPGAAPEAVADQLALMALRSVARTDRTPVPGGPRAALAAIRADLEYVERHLPAEDPIS</sequence>
<evidence type="ECO:0000256" key="1">
    <source>
        <dbReference type="ARBA" id="ARBA00023015"/>
    </source>
</evidence>
<dbReference type="PRINTS" id="PR00455">
    <property type="entry name" value="HTHTETR"/>
</dbReference>
<dbReference type="InterPro" id="IPR036271">
    <property type="entry name" value="Tet_transcr_reg_TetR-rel_C_sf"/>
</dbReference>
<keyword evidence="1" id="KW-0805">Transcription regulation</keyword>
<dbReference type="SUPFAM" id="SSF48498">
    <property type="entry name" value="Tetracyclin repressor-like, C-terminal domain"/>
    <property type="match status" value="1"/>
</dbReference>
<dbReference type="InterPro" id="IPR009057">
    <property type="entry name" value="Homeodomain-like_sf"/>
</dbReference>
<evidence type="ECO:0000256" key="2">
    <source>
        <dbReference type="ARBA" id="ARBA00023125"/>
    </source>
</evidence>
<dbReference type="PROSITE" id="PS50977">
    <property type="entry name" value="HTH_TETR_2"/>
    <property type="match status" value="1"/>
</dbReference>
<dbReference type="GO" id="GO:0003700">
    <property type="term" value="F:DNA-binding transcription factor activity"/>
    <property type="evidence" value="ECO:0007669"/>
    <property type="project" value="TreeGrafter"/>
</dbReference>
<reference evidence="6" key="1">
    <citation type="submission" date="2019-09" db="EMBL/GenBank/DDBJ databases">
        <authorList>
            <person name="Teo W.F.A."/>
            <person name="Duangmal K."/>
        </authorList>
    </citation>
    <scope>NUCLEOTIDE SEQUENCE [LARGE SCALE GENOMIC DNA]</scope>
    <source>
        <strain evidence="6">K81G1</strain>
    </source>
</reference>
<evidence type="ECO:0000313" key="7">
    <source>
        <dbReference type="Proteomes" id="UP000319769"/>
    </source>
</evidence>
<keyword evidence="7" id="KW-1185">Reference proteome</keyword>
<evidence type="ECO:0000313" key="6">
    <source>
        <dbReference type="EMBL" id="KAA9157761.1"/>
    </source>
</evidence>
<keyword evidence="2 4" id="KW-0238">DNA-binding</keyword>
<evidence type="ECO:0000256" key="3">
    <source>
        <dbReference type="ARBA" id="ARBA00023163"/>
    </source>
</evidence>
<name>A0A5N0UWW0_9PSEU</name>
<accession>A0A5N0UWW0</accession>
<evidence type="ECO:0000259" key="5">
    <source>
        <dbReference type="PROSITE" id="PS50977"/>
    </source>
</evidence>
<dbReference type="InterPro" id="IPR041490">
    <property type="entry name" value="KstR2_TetR_C"/>
</dbReference>
<dbReference type="GO" id="GO:0000976">
    <property type="term" value="F:transcription cis-regulatory region binding"/>
    <property type="evidence" value="ECO:0007669"/>
    <property type="project" value="TreeGrafter"/>
</dbReference>
<dbReference type="Gene3D" id="1.10.357.10">
    <property type="entry name" value="Tetracycline Repressor, domain 2"/>
    <property type="match status" value="1"/>
</dbReference>
<dbReference type="Gene3D" id="1.10.10.60">
    <property type="entry name" value="Homeodomain-like"/>
    <property type="match status" value="1"/>
</dbReference>
<feature type="DNA-binding region" description="H-T-H motif" evidence="4">
    <location>
        <begin position="139"/>
        <end position="158"/>
    </location>
</feature>